<comment type="caution">
    <text evidence="4">The sequence shown here is derived from an EMBL/GenBank/DDBJ whole genome shotgun (WGS) entry which is preliminary data.</text>
</comment>
<proteinExistence type="predicted"/>
<protein>
    <submittedName>
        <fullName evidence="4">Glycosyltransferase</fullName>
    </submittedName>
</protein>
<gene>
    <name evidence="4" type="ORF">FHQ18_05575</name>
</gene>
<feature type="domain" description="Glycosyl transferase family 1" evidence="2">
    <location>
        <begin position="174"/>
        <end position="343"/>
    </location>
</feature>
<evidence type="ECO:0000313" key="5">
    <source>
        <dbReference type="Proteomes" id="UP000322876"/>
    </source>
</evidence>
<dbReference type="RefSeq" id="WP_149266181.1">
    <property type="nucleotide sequence ID" value="NZ_VFJB01000004.1"/>
</dbReference>
<dbReference type="EMBL" id="VFJB01000004">
    <property type="protein sequence ID" value="KAA0258629.1"/>
    <property type="molecule type" value="Genomic_DNA"/>
</dbReference>
<evidence type="ECO:0000313" key="4">
    <source>
        <dbReference type="EMBL" id="KAA0258629.1"/>
    </source>
</evidence>
<dbReference type="AlphaFoldDB" id="A0A5A8F6Y0"/>
<accession>A0A5A8F6Y0</accession>
<keyword evidence="5" id="KW-1185">Reference proteome</keyword>
<reference evidence="4 5" key="1">
    <citation type="submission" date="2019-06" db="EMBL/GenBank/DDBJ databases">
        <title>Genomic insights into carbon and energy metabolism of Deferribacter autotrophicus revealed new metabolic traits in the phylum Deferribacteres.</title>
        <authorList>
            <person name="Slobodkin A.I."/>
            <person name="Slobodkina G.B."/>
            <person name="Allioux M."/>
            <person name="Alain K."/>
            <person name="Jebbar M."/>
            <person name="Shadrin V."/>
            <person name="Kublanov I.V."/>
            <person name="Toshchakov S.V."/>
            <person name="Bonch-Osmolovskaya E.A."/>
        </authorList>
    </citation>
    <scope>NUCLEOTIDE SEQUENCE [LARGE SCALE GENOMIC DNA]</scope>
    <source>
        <strain evidence="4 5">SL50</strain>
    </source>
</reference>
<dbReference type="PANTHER" id="PTHR46401:SF2">
    <property type="entry name" value="GLYCOSYLTRANSFERASE WBBK-RELATED"/>
    <property type="match status" value="1"/>
</dbReference>
<name>A0A5A8F6Y0_9BACT</name>
<dbReference type="Pfam" id="PF13439">
    <property type="entry name" value="Glyco_transf_4"/>
    <property type="match status" value="1"/>
</dbReference>
<keyword evidence="1 4" id="KW-0808">Transferase</keyword>
<dbReference type="OrthoDB" id="9765330at2"/>
<dbReference type="Proteomes" id="UP000322876">
    <property type="component" value="Unassembled WGS sequence"/>
</dbReference>
<dbReference type="PANTHER" id="PTHR46401">
    <property type="entry name" value="GLYCOSYLTRANSFERASE WBBK-RELATED"/>
    <property type="match status" value="1"/>
</dbReference>
<organism evidence="4 5">
    <name type="scientific">Deferribacter autotrophicus</name>
    <dbReference type="NCBI Taxonomy" id="500465"/>
    <lineage>
        <taxon>Bacteria</taxon>
        <taxon>Pseudomonadati</taxon>
        <taxon>Deferribacterota</taxon>
        <taxon>Deferribacteres</taxon>
        <taxon>Deferribacterales</taxon>
        <taxon>Deferribacteraceae</taxon>
        <taxon>Deferribacter</taxon>
    </lineage>
</organism>
<dbReference type="Gene3D" id="3.40.50.2000">
    <property type="entry name" value="Glycogen Phosphorylase B"/>
    <property type="match status" value="2"/>
</dbReference>
<feature type="domain" description="Glycosyltransferase subfamily 4-like N-terminal" evidence="3">
    <location>
        <begin position="15"/>
        <end position="163"/>
    </location>
</feature>
<dbReference type="GO" id="GO:0009103">
    <property type="term" value="P:lipopolysaccharide biosynthetic process"/>
    <property type="evidence" value="ECO:0007669"/>
    <property type="project" value="TreeGrafter"/>
</dbReference>
<dbReference type="GO" id="GO:0016757">
    <property type="term" value="F:glycosyltransferase activity"/>
    <property type="evidence" value="ECO:0007669"/>
    <property type="project" value="InterPro"/>
</dbReference>
<dbReference type="InterPro" id="IPR001296">
    <property type="entry name" value="Glyco_trans_1"/>
</dbReference>
<evidence type="ECO:0000259" key="3">
    <source>
        <dbReference type="Pfam" id="PF13439"/>
    </source>
</evidence>
<dbReference type="Pfam" id="PF00534">
    <property type="entry name" value="Glycos_transf_1"/>
    <property type="match status" value="1"/>
</dbReference>
<evidence type="ECO:0000256" key="1">
    <source>
        <dbReference type="ARBA" id="ARBA00022679"/>
    </source>
</evidence>
<dbReference type="SUPFAM" id="SSF53756">
    <property type="entry name" value="UDP-Glycosyltransferase/glycogen phosphorylase"/>
    <property type="match status" value="1"/>
</dbReference>
<evidence type="ECO:0000259" key="2">
    <source>
        <dbReference type="Pfam" id="PF00534"/>
    </source>
</evidence>
<dbReference type="InterPro" id="IPR028098">
    <property type="entry name" value="Glyco_trans_4-like_N"/>
</dbReference>
<sequence length="379" mass="43381">MRVGFISTYPPIECGIATYTQYLTNALAKLNTDIYIISHYGANGKNVFPTFDYNDPDFATKTYSMMVRFTPDIVHIQHEFALYSGKFGTNVIPLILNFKLSEIPVVTTMHTVYSDMSKEHKIITEAILYSSDKIIVHENYQKETIEQLFNIDLSKKVVVIPHGARNIELIVNAKKELHLPEDKIALLQIGYFRPSKNFEITIEVFNQLAEKYKNIILIIAGKVRGIEHKDYRDKLFNLIEQSPFKDRIYLIRGQLSQKAFDTVLSASDIVILPYKINSQSGILAHCLAFGKPVITSQTPSMVQTLAKSKSGFACNSFEEYLEKTSMLIDNEQLRKDMSKNAKDYVKNHISWDIIAKLHLDLYESLTRTPIHHPHIITLD</sequence>